<evidence type="ECO:0000313" key="1">
    <source>
        <dbReference type="EMBL" id="MBO8189508.1"/>
    </source>
</evidence>
<accession>A0ABS3X2A1</accession>
<dbReference type="Proteomes" id="UP001518976">
    <property type="component" value="Unassembled WGS sequence"/>
</dbReference>
<keyword evidence="2" id="KW-1185">Reference proteome</keyword>
<dbReference type="EMBL" id="JAFFZN010000036">
    <property type="protein sequence ID" value="MBO8189508.1"/>
    <property type="molecule type" value="Genomic_DNA"/>
</dbReference>
<reference evidence="1 2" key="1">
    <citation type="submission" date="2021-02" db="EMBL/GenBank/DDBJ databases">
        <title>Streptomyces spirodelae sp. nov., isolated from duckweed.</title>
        <authorList>
            <person name="Saimee Y."/>
            <person name="Duangmal K."/>
        </authorList>
    </citation>
    <scope>NUCLEOTIDE SEQUENCE [LARGE SCALE GENOMIC DNA]</scope>
    <source>
        <strain evidence="1 2">DW4-2</strain>
    </source>
</reference>
<evidence type="ECO:0000313" key="2">
    <source>
        <dbReference type="Proteomes" id="UP001518976"/>
    </source>
</evidence>
<dbReference type="RefSeq" id="WP_209268270.1">
    <property type="nucleotide sequence ID" value="NZ_JAFFZN010000036.1"/>
</dbReference>
<proteinExistence type="predicted"/>
<comment type="caution">
    <text evidence="1">The sequence shown here is derived from an EMBL/GenBank/DDBJ whole genome shotgun (WGS) entry which is preliminary data.</text>
</comment>
<name>A0ABS3X2A1_9ACTN</name>
<sequence length="130" mass="14557">MAMWDSEKAVAEATLAVALTPGAPRLVYQGRELPSDRDGFGVLWARCSYSPGVGRPDFASMHPGRQYECMYAMRCQVCRLTTDGWRLNHGDTDIWLPKDDPGLHSVLASKLIRELRKVTPVNPRDLRTAL</sequence>
<gene>
    <name evidence="1" type="ORF">JW592_29260</name>
</gene>
<protein>
    <submittedName>
        <fullName evidence="1">Uncharacterized protein</fullName>
    </submittedName>
</protein>
<organism evidence="1 2">
    <name type="scientific">Streptomyces spirodelae</name>
    <dbReference type="NCBI Taxonomy" id="2812904"/>
    <lineage>
        <taxon>Bacteria</taxon>
        <taxon>Bacillati</taxon>
        <taxon>Actinomycetota</taxon>
        <taxon>Actinomycetes</taxon>
        <taxon>Kitasatosporales</taxon>
        <taxon>Streptomycetaceae</taxon>
        <taxon>Streptomyces</taxon>
    </lineage>
</organism>